<organism evidence="1">
    <name type="scientific">uncultured Caudovirales phage</name>
    <dbReference type="NCBI Taxonomy" id="2100421"/>
    <lineage>
        <taxon>Viruses</taxon>
        <taxon>Duplodnaviria</taxon>
        <taxon>Heunggongvirae</taxon>
        <taxon>Uroviricota</taxon>
        <taxon>Caudoviricetes</taxon>
        <taxon>Peduoviridae</taxon>
        <taxon>Maltschvirus</taxon>
        <taxon>Maltschvirus maltsch</taxon>
    </lineage>
</organism>
<accession>A0A6J5LDM7</accession>
<dbReference type="Pfam" id="PF10926">
    <property type="entry name" value="DUF2800"/>
    <property type="match status" value="1"/>
</dbReference>
<evidence type="ECO:0000313" key="1">
    <source>
        <dbReference type="EMBL" id="CAB4132075.1"/>
    </source>
</evidence>
<reference evidence="1" key="1">
    <citation type="submission" date="2020-04" db="EMBL/GenBank/DDBJ databases">
        <authorList>
            <person name="Chiriac C."/>
            <person name="Salcher M."/>
            <person name="Ghai R."/>
            <person name="Kavagutti S V."/>
        </authorList>
    </citation>
    <scope>NUCLEOTIDE SEQUENCE</scope>
</reference>
<dbReference type="EMBL" id="LR796258">
    <property type="protein sequence ID" value="CAB4132075.1"/>
    <property type="molecule type" value="Genomic_DNA"/>
</dbReference>
<name>A0A6J5LDM7_9CAUD</name>
<sequence length="389" mass="42568">MTEHSPLGASSAERWMNCPGSVTMIKELELPETDEPSYRAEGTAMHEAAAWALNNGGEAWELAGMEFYGQVITPEMAEGVGVYLDYVRPLARAIDTFGIEYRVSSPVHPLFFGTADFWALAPWSEMGNALHVVDLKGGKGIVVDPEDNAQLKYYAFGVVETLERERSYQIGDDVAVVLTIVQPRAFHTAGVVRSWATTAGDIREWVHTELVPAMAAAEIDGTLDAGPWCRFCPAKLACPMLTGLFRAAALASDQKIVQSNEMLGLSARYVKAVEHYLKAFREEGLRRAMEGQVIPHTKLVKQKANRVWTEDGRTMAEATFGEKAFTTPELKSPAGIDELPGGKKFTKEYAHTPDAGLKWVTEDEPGVAQNVKTLQESQAAFVAAVTAEE</sequence>
<protein>
    <submittedName>
        <fullName evidence="1">Uncharacterized protein</fullName>
    </submittedName>
</protein>
<dbReference type="InterPro" id="IPR021229">
    <property type="entry name" value="DUF2800"/>
</dbReference>
<proteinExistence type="predicted"/>
<gene>
    <name evidence="1" type="ORF">UFOVP134_20</name>
</gene>